<dbReference type="Pfam" id="PF08268">
    <property type="entry name" value="FBA_3"/>
    <property type="match status" value="1"/>
</dbReference>
<comment type="caution">
    <text evidence="2">The sequence shown here is derived from an EMBL/GenBank/DDBJ whole genome shotgun (WGS) entry which is preliminary data.</text>
</comment>
<reference evidence="3" key="1">
    <citation type="submission" date="2016-06" db="EMBL/GenBank/DDBJ databases">
        <title>Parallel loss of symbiosis genes in relatives of nitrogen-fixing non-legume Parasponia.</title>
        <authorList>
            <person name="Van Velzen R."/>
            <person name="Holmer R."/>
            <person name="Bu F."/>
            <person name="Rutten L."/>
            <person name="Van Zeijl A."/>
            <person name="Liu W."/>
            <person name="Santuari L."/>
            <person name="Cao Q."/>
            <person name="Sharma T."/>
            <person name="Shen D."/>
            <person name="Roswanjaya Y."/>
            <person name="Wardhani T."/>
            <person name="Kalhor M.S."/>
            <person name="Jansen J."/>
            <person name="Van den Hoogen J."/>
            <person name="Gungor B."/>
            <person name="Hartog M."/>
            <person name="Hontelez J."/>
            <person name="Verver J."/>
            <person name="Yang W.-C."/>
            <person name="Schijlen E."/>
            <person name="Repin R."/>
            <person name="Schilthuizen M."/>
            <person name="Schranz E."/>
            <person name="Heidstra R."/>
            <person name="Miyata K."/>
            <person name="Fedorova E."/>
            <person name="Kohlen W."/>
            <person name="Bisseling T."/>
            <person name="Smit S."/>
            <person name="Geurts R."/>
        </authorList>
    </citation>
    <scope>NUCLEOTIDE SEQUENCE [LARGE SCALE GENOMIC DNA]</scope>
    <source>
        <strain evidence="3">cv. WU1-14</strain>
    </source>
</reference>
<evidence type="ECO:0000313" key="3">
    <source>
        <dbReference type="Proteomes" id="UP000237105"/>
    </source>
</evidence>
<name>A0A2P5CHR7_PARAD</name>
<organism evidence="2 3">
    <name type="scientific">Parasponia andersonii</name>
    <name type="common">Sponia andersonii</name>
    <dbReference type="NCBI Taxonomy" id="3476"/>
    <lineage>
        <taxon>Eukaryota</taxon>
        <taxon>Viridiplantae</taxon>
        <taxon>Streptophyta</taxon>
        <taxon>Embryophyta</taxon>
        <taxon>Tracheophyta</taxon>
        <taxon>Spermatophyta</taxon>
        <taxon>Magnoliopsida</taxon>
        <taxon>eudicotyledons</taxon>
        <taxon>Gunneridae</taxon>
        <taxon>Pentapetalae</taxon>
        <taxon>rosids</taxon>
        <taxon>fabids</taxon>
        <taxon>Rosales</taxon>
        <taxon>Cannabaceae</taxon>
        <taxon>Parasponia</taxon>
    </lineage>
</organism>
<evidence type="ECO:0000313" key="2">
    <source>
        <dbReference type="EMBL" id="PON60599.1"/>
    </source>
</evidence>
<feature type="domain" description="F-box associated beta-propeller type 3" evidence="1">
    <location>
        <begin position="9"/>
        <end position="89"/>
    </location>
</feature>
<dbReference type="InterPro" id="IPR013187">
    <property type="entry name" value="F-box-assoc_dom_typ3"/>
</dbReference>
<sequence length="137" mass="15481">MHQSDNKWHAYNVADVMTLGSSEWRIIRQLPSFNFTKQPIFERGFLYWLSHSNHIPQQLIAFNVESEVFSTIDTPSHVDLIVDLGGYLGLVYAGSKSLIVWFGTGHNAHGQIIEWGERGTITIVHEGKCINPSELVS</sequence>
<proteinExistence type="predicted"/>
<accession>A0A2P5CHR7</accession>
<keyword evidence="3" id="KW-1185">Reference proteome</keyword>
<dbReference type="EMBL" id="JXTB01000129">
    <property type="protein sequence ID" value="PON60599.1"/>
    <property type="molecule type" value="Genomic_DNA"/>
</dbReference>
<evidence type="ECO:0000259" key="1">
    <source>
        <dbReference type="Pfam" id="PF08268"/>
    </source>
</evidence>
<gene>
    <name evidence="2" type="ORF">PanWU01x14_152110</name>
</gene>
<dbReference type="Proteomes" id="UP000237105">
    <property type="component" value="Unassembled WGS sequence"/>
</dbReference>
<dbReference type="OrthoDB" id="10411255at2759"/>
<protein>
    <recommendedName>
        <fullName evidence="1">F-box associated beta-propeller type 3 domain-containing protein</fullName>
    </recommendedName>
</protein>
<dbReference type="AlphaFoldDB" id="A0A2P5CHR7"/>